<keyword evidence="4" id="KW-1185">Reference proteome</keyword>
<feature type="transmembrane region" description="Helical" evidence="1">
    <location>
        <begin position="172"/>
        <end position="191"/>
    </location>
</feature>
<accession>A0AAE3KHB4</accession>
<dbReference type="AlphaFoldDB" id="A0AAE3KHB4"/>
<protein>
    <submittedName>
        <fullName evidence="3">Membrane protein YqaA with SNARE-associated domain</fullName>
    </submittedName>
</protein>
<dbReference type="EMBL" id="JALJXV010000008">
    <property type="protein sequence ID" value="MCP1676177.1"/>
    <property type="molecule type" value="Genomic_DNA"/>
</dbReference>
<evidence type="ECO:0000313" key="4">
    <source>
        <dbReference type="Proteomes" id="UP001205843"/>
    </source>
</evidence>
<gene>
    <name evidence="3" type="ORF">J2T57_003336</name>
</gene>
<dbReference type="PANTHER" id="PTHR42709:SF11">
    <property type="entry name" value="DEDA FAMILY PROTEIN"/>
    <property type="match status" value="1"/>
</dbReference>
<dbReference type="PANTHER" id="PTHR42709">
    <property type="entry name" value="ALKALINE PHOSPHATASE LIKE PROTEIN"/>
    <property type="match status" value="1"/>
</dbReference>
<evidence type="ECO:0000259" key="2">
    <source>
        <dbReference type="Pfam" id="PF09335"/>
    </source>
</evidence>
<evidence type="ECO:0000256" key="1">
    <source>
        <dbReference type="SAM" id="Phobius"/>
    </source>
</evidence>
<comment type="caution">
    <text evidence="3">The sequence shown here is derived from an EMBL/GenBank/DDBJ whole genome shotgun (WGS) entry which is preliminary data.</text>
</comment>
<feature type="transmembrane region" description="Helical" evidence="1">
    <location>
        <begin position="58"/>
        <end position="81"/>
    </location>
</feature>
<reference evidence="3" key="1">
    <citation type="submission" date="2022-03" db="EMBL/GenBank/DDBJ databases">
        <title>Genomic Encyclopedia of Type Strains, Phase III (KMG-III): the genomes of soil and plant-associated and newly described type strains.</title>
        <authorList>
            <person name="Whitman W."/>
        </authorList>
    </citation>
    <scope>NUCLEOTIDE SEQUENCE</scope>
    <source>
        <strain evidence="3">ANL 6-2</strain>
    </source>
</reference>
<keyword evidence="1" id="KW-0812">Transmembrane</keyword>
<keyword evidence="1" id="KW-0472">Membrane</keyword>
<proteinExistence type="predicted"/>
<name>A0AAE3KHB4_9GAMM</name>
<dbReference type="Pfam" id="PF09335">
    <property type="entry name" value="VTT_dom"/>
    <property type="match status" value="1"/>
</dbReference>
<keyword evidence="1" id="KW-1133">Transmembrane helix</keyword>
<dbReference type="InterPro" id="IPR032816">
    <property type="entry name" value="VTT_dom"/>
</dbReference>
<feature type="domain" description="VTT" evidence="2">
    <location>
        <begin position="58"/>
        <end position="157"/>
    </location>
</feature>
<sequence length="192" mass="21622">MIRVFSRMYEQTLRWAAHRYAPRYLAVLSFAESSFFPIPPDVMLAPMALARPNRALHFAALTTVFSVLGGLFGYLIGYFAIELVMPLIVQFGQLGAYEQAQDWFMEYGFWVVLIAGFSPIPYKVFTIAAGALILPVIPFVLASLVGRGGRFFLVALLVGWGGPRVEPLLKRYIDWLGWGTVILLIAAYFYLR</sequence>
<dbReference type="GO" id="GO:0005886">
    <property type="term" value="C:plasma membrane"/>
    <property type="evidence" value="ECO:0007669"/>
    <property type="project" value="UniProtKB-ARBA"/>
</dbReference>
<dbReference type="InterPro" id="IPR051311">
    <property type="entry name" value="DedA_domain"/>
</dbReference>
<evidence type="ECO:0000313" key="3">
    <source>
        <dbReference type="EMBL" id="MCP1676177.1"/>
    </source>
</evidence>
<dbReference type="Proteomes" id="UP001205843">
    <property type="component" value="Unassembled WGS sequence"/>
</dbReference>
<organism evidence="3 4">
    <name type="scientific">Natronocella acetinitrilica</name>
    <dbReference type="NCBI Taxonomy" id="414046"/>
    <lineage>
        <taxon>Bacteria</taxon>
        <taxon>Pseudomonadati</taxon>
        <taxon>Pseudomonadota</taxon>
        <taxon>Gammaproteobacteria</taxon>
        <taxon>Chromatiales</taxon>
        <taxon>Ectothiorhodospiraceae</taxon>
        <taxon>Natronocella</taxon>
    </lineage>
</organism>